<dbReference type="InterPro" id="IPR052090">
    <property type="entry name" value="Cytolytic_pore-forming_toxin"/>
</dbReference>
<protein>
    <recommendedName>
        <fullName evidence="1">SNTX MACPF/CDC-like domain-containing protein</fullName>
    </recommendedName>
</protein>
<dbReference type="PANTHER" id="PTHR31594:SF14">
    <property type="entry name" value="FIBRONECTIN TYPE-III DOMAIN-CONTAINING PROTEIN"/>
    <property type="match status" value="1"/>
</dbReference>
<feature type="domain" description="SNTX MACPF/CDC-like" evidence="1">
    <location>
        <begin position="3"/>
        <end position="256"/>
    </location>
</feature>
<dbReference type="InterPro" id="IPR056072">
    <property type="entry name" value="SNTX_MACPF/CDC-like_dom"/>
</dbReference>
<dbReference type="Pfam" id="PF24674">
    <property type="entry name" value="MACPF_SNTX"/>
    <property type="match status" value="1"/>
</dbReference>
<dbReference type="PANTHER" id="PTHR31594">
    <property type="entry name" value="AIG1-TYPE G DOMAIN-CONTAINING PROTEIN"/>
    <property type="match status" value="1"/>
</dbReference>
<reference evidence="2" key="1">
    <citation type="journal article" date="2020" name="Fungal Divers.">
        <title>Resolving the Mortierellaceae phylogeny through synthesis of multi-gene phylogenetics and phylogenomics.</title>
        <authorList>
            <person name="Vandepol N."/>
            <person name="Liber J."/>
            <person name="Desiro A."/>
            <person name="Na H."/>
            <person name="Kennedy M."/>
            <person name="Barry K."/>
            <person name="Grigoriev I.V."/>
            <person name="Miller A.N."/>
            <person name="O'Donnell K."/>
            <person name="Stajich J.E."/>
            <person name="Bonito G."/>
        </authorList>
    </citation>
    <scope>NUCLEOTIDE SEQUENCE</scope>
    <source>
        <strain evidence="2">MES-2147</strain>
    </source>
</reference>
<name>A0A9P6IIW6_9FUNG</name>
<dbReference type="AlphaFoldDB" id="A0A9P6IIW6"/>
<dbReference type="OrthoDB" id="8954335at2759"/>
<accession>A0A9P6IIW6</accession>
<keyword evidence="3" id="KW-1185">Reference proteome</keyword>
<dbReference type="EMBL" id="JAAAHW010010438">
    <property type="protein sequence ID" value="KAF9926035.1"/>
    <property type="molecule type" value="Genomic_DNA"/>
</dbReference>
<dbReference type="Proteomes" id="UP000749646">
    <property type="component" value="Unassembled WGS sequence"/>
</dbReference>
<gene>
    <name evidence="2" type="ORF">BGZ65_007466</name>
</gene>
<evidence type="ECO:0000313" key="3">
    <source>
        <dbReference type="Proteomes" id="UP000749646"/>
    </source>
</evidence>
<evidence type="ECO:0000313" key="2">
    <source>
        <dbReference type="EMBL" id="KAF9926035.1"/>
    </source>
</evidence>
<feature type="non-terminal residue" evidence="2">
    <location>
        <position position="604"/>
    </location>
</feature>
<evidence type="ECO:0000259" key="1">
    <source>
        <dbReference type="Pfam" id="PF24674"/>
    </source>
</evidence>
<organism evidence="2 3">
    <name type="scientific">Modicella reniformis</name>
    <dbReference type="NCBI Taxonomy" id="1440133"/>
    <lineage>
        <taxon>Eukaryota</taxon>
        <taxon>Fungi</taxon>
        <taxon>Fungi incertae sedis</taxon>
        <taxon>Mucoromycota</taxon>
        <taxon>Mortierellomycotina</taxon>
        <taxon>Mortierellomycetes</taxon>
        <taxon>Mortierellales</taxon>
        <taxon>Mortierellaceae</taxon>
        <taxon>Modicella</taxon>
    </lineage>
</organism>
<comment type="caution">
    <text evidence="2">The sequence shown here is derived from an EMBL/GenBank/DDBJ whole genome shotgun (WGS) entry which is preliminary data.</text>
</comment>
<proteinExistence type="predicted"/>
<sequence>MDIPNVGQAMALGDLYNARTGHCTKVSVLKNALPQTLIESRDENAINTKFISEETYREKFEAFEINGNLKLNILANLVTLNAQGKYLTTEKKSSKSVKVSMSYAVQMKLDRINIRSDMIREYVNTKALDDPEATHVVTGIQWGGNIMCSFEQSLNEGDDEMEVKGSLLAACNSAKFGVELDGGLTEETERSNKNMSIRISILGDIVPKADSYPTTVEEAVQLMRGVPEFVEGVNEGKGSVLQYKLEPIEKIRTHFDLETRSAAVINTIRSELVDKVESIFDTIVENRIRLTEGSNDILKYSQYIAETEEKRIKKELKSFNRDEQDFKNSLFETIQGIQTGEAGKAHEDELVGLLREFEEGSCSSSMVDEVIKSYQALSRRISFISHCEKVNIEVISRGRHEISNFLSPSETGKTFIFIIPMPIDYTTVEQSHDWHIFQLLREDNEDAKFMVHDASISPTDPQLKNLTELKIFKYYGNKRSSDQDTFRVSILRPSIKLSKTELVTQAEKTKLAGHALRMPCPLSHEGECHSGALKWVCFKCEEVLQYEYDELVYCRCGKTSLENCTFRCDSIAHGYQYKQLHAQSIQSIREKIRPGDDEINILLL</sequence>